<evidence type="ECO:0000256" key="2">
    <source>
        <dbReference type="SAM" id="SignalP"/>
    </source>
</evidence>
<keyword evidence="1" id="KW-0472">Membrane</keyword>
<dbReference type="EMBL" id="MHPJ01000004">
    <property type="protein sequence ID" value="OGZ79373.1"/>
    <property type="molecule type" value="Genomic_DNA"/>
</dbReference>
<evidence type="ECO:0000313" key="3">
    <source>
        <dbReference type="EMBL" id="OGZ79373.1"/>
    </source>
</evidence>
<feature type="transmembrane region" description="Helical" evidence="1">
    <location>
        <begin position="268"/>
        <end position="286"/>
    </location>
</feature>
<proteinExistence type="predicted"/>
<sequence>MKIINKAYLLIFIAVICLLFLSVASQPAKACAGCGTSCTYHAYRNCYGNGVYWFDSCGNVQDLYQICAGSQKCQYGQCVVRYIPIPVPAPKPVAPPEPAPAPTPPLPTDTTDNNIAPFSISFSARQNQNTEQWQKTASIGANSAILFRISAVNNSGDIINDINISTNIPSKITSIGKLQVDEIPFSGDIISGINIGQLAPGTAKIITFEGKTQGISQTSSEQAVATITALNIMQTDSVLINFTQSPASVAQAASTQAASGFLAFLKRWYLWILVGLVLIVLFVIVFRRLSSNI</sequence>
<dbReference type="AlphaFoldDB" id="A0A1G2IXF9"/>
<evidence type="ECO:0000313" key="4">
    <source>
        <dbReference type="Proteomes" id="UP000178650"/>
    </source>
</evidence>
<organism evidence="3 4">
    <name type="scientific">Candidatus Staskawiczbacteria bacterium RIFOXYB1_FULL_37_44</name>
    <dbReference type="NCBI Taxonomy" id="1802223"/>
    <lineage>
        <taxon>Bacteria</taxon>
        <taxon>Candidatus Staskawicziibacteriota</taxon>
    </lineage>
</organism>
<keyword evidence="1" id="KW-1133">Transmembrane helix</keyword>
<accession>A0A1G2IXF9</accession>
<feature type="signal peptide" evidence="2">
    <location>
        <begin position="1"/>
        <end position="30"/>
    </location>
</feature>
<comment type="caution">
    <text evidence="3">The sequence shown here is derived from an EMBL/GenBank/DDBJ whole genome shotgun (WGS) entry which is preliminary data.</text>
</comment>
<dbReference type="Proteomes" id="UP000178650">
    <property type="component" value="Unassembled WGS sequence"/>
</dbReference>
<feature type="chain" id="PRO_5009583294" description="DUF11 domain-containing protein" evidence="2">
    <location>
        <begin position="31"/>
        <end position="293"/>
    </location>
</feature>
<dbReference type="STRING" id="1802223.A2358_00200"/>
<name>A0A1G2IXF9_9BACT</name>
<protein>
    <recommendedName>
        <fullName evidence="5">DUF11 domain-containing protein</fullName>
    </recommendedName>
</protein>
<evidence type="ECO:0008006" key="5">
    <source>
        <dbReference type="Google" id="ProtNLM"/>
    </source>
</evidence>
<keyword evidence="1" id="KW-0812">Transmembrane</keyword>
<keyword evidence="2" id="KW-0732">Signal</keyword>
<reference evidence="3 4" key="1">
    <citation type="journal article" date="2016" name="Nat. Commun.">
        <title>Thousands of microbial genomes shed light on interconnected biogeochemical processes in an aquifer system.</title>
        <authorList>
            <person name="Anantharaman K."/>
            <person name="Brown C.T."/>
            <person name="Hug L.A."/>
            <person name="Sharon I."/>
            <person name="Castelle C.J."/>
            <person name="Probst A.J."/>
            <person name="Thomas B.C."/>
            <person name="Singh A."/>
            <person name="Wilkins M.J."/>
            <person name="Karaoz U."/>
            <person name="Brodie E.L."/>
            <person name="Williams K.H."/>
            <person name="Hubbard S.S."/>
            <person name="Banfield J.F."/>
        </authorList>
    </citation>
    <scope>NUCLEOTIDE SEQUENCE [LARGE SCALE GENOMIC DNA]</scope>
</reference>
<evidence type="ECO:0000256" key="1">
    <source>
        <dbReference type="SAM" id="Phobius"/>
    </source>
</evidence>
<gene>
    <name evidence="3" type="ORF">A2358_00200</name>
</gene>